<reference evidence="4 5" key="1">
    <citation type="submission" date="2022-06" db="EMBL/GenBank/DDBJ databases">
        <title>Paraconexibacter antarcticus.</title>
        <authorList>
            <person name="Kim C.S."/>
        </authorList>
    </citation>
    <scope>NUCLEOTIDE SEQUENCE [LARGE SCALE GENOMIC DNA]</scope>
    <source>
        <strain evidence="4 5">02-257</strain>
    </source>
</reference>
<dbReference type="SUPFAM" id="SSF55785">
    <property type="entry name" value="PYP-like sensor domain (PAS domain)"/>
    <property type="match status" value="1"/>
</dbReference>
<name>A0ABY5DYR3_9ACTN</name>
<dbReference type="SUPFAM" id="SSF52172">
    <property type="entry name" value="CheY-like"/>
    <property type="match status" value="1"/>
</dbReference>
<proteinExistence type="predicted"/>
<dbReference type="InterPro" id="IPR001932">
    <property type="entry name" value="PPM-type_phosphatase-like_dom"/>
</dbReference>
<dbReference type="EMBL" id="CP098502">
    <property type="protein sequence ID" value="UTI66836.1"/>
    <property type="molecule type" value="Genomic_DNA"/>
</dbReference>
<feature type="modified residue" description="4-aspartylphosphate" evidence="2">
    <location>
        <position position="58"/>
    </location>
</feature>
<keyword evidence="2" id="KW-0597">Phosphoprotein</keyword>
<dbReference type="PANTHER" id="PTHR43156:SF2">
    <property type="entry name" value="STAGE II SPORULATION PROTEIN E"/>
    <property type="match status" value="1"/>
</dbReference>
<evidence type="ECO:0000313" key="5">
    <source>
        <dbReference type="Proteomes" id="UP001056035"/>
    </source>
</evidence>
<dbReference type="SUPFAM" id="SSF81606">
    <property type="entry name" value="PP2C-like"/>
    <property type="match status" value="1"/>
</dbReference>
<dbReference type="PROSITE" id="PS50110">
    <property type="entry name" value="RESPONSE_REGULATORY"/>
    <property type="match status" value="1"/>
</dbReference>
<dbReference type="Gene3D" id="3.60.40.10">
    <property type="entry name" value="PPM-type phosphatase domain"/>
    <property type="match status" value="1"/>
</dbReference>
<dbReference type="Gene3D" id="3.40.50.2300">
    <property type="match status" value="1"/>
</dbReference>
<feature type="domain" description="Response regulatory" evidence="3">
    <location>
        <begin position="9"/>
        <end position="126"/>
    </location>
</feature>
<dbReference type="PANTHER" id="PTHR43156">
    <property type="entry name" value="STAGE II SPORULATION PROTEIN E-RELATED"/>
    <property type="match status" value="1"/>
</dbReference>
<dbReference type="InterPro" id="IPR036457">
    <property type="entry name" value="PPM-type-like_dom_sf"/>
</dbReference>
<dbReference type="SMART" id="SM00331">
    <property type="entry name" value="PP2C_SIG"/>
    <property type="match status" value="1"/>
</dbReference>
<dbReference type="InterPro" id="IPR011006">
    <property type="entry name" value="CheY-like_superfamily"/>
</dbReference>
<dbReference type="InterPro" id="IPR000014">
    <property type="entry name" value="PAS"/>
</dbReference>
<accession>A0ABY5DYR3</accession>
<dbReference type="RefSeq" id="WP_254573491.1">
    <property type="nucleotide sequence ID" value="NZ_CP098502.1"/>
</dbReference>
<keyword evidence="5" id="KW-1185">Reference proteome</keyword>
<evidence type="ECO:0000256" key="2">
    <source>
        <dbReference type="PROSITE-ProRule" id="PRU00169"/>
    </source>
</evidence>
<evidence type="ECO:0000256" key="1">
    <source>
        <dbReference type="ARBA" id="ARBA00022801"/>
    </source>
</evidence>
<dbReference type="Gene3D" id="3.30.450.20">
    <property type="entry name" value="PAS domain"/>
    <property type="match status" value="1"/>
</dbReference>
<keyword evidence="1" id="KW-0378">Hydrolase</keyword>
<dbReference type="SMART" id="SM00448">
    <property type="entry name" value="REC"/>
    <property type="match status" value="1"/>
</dbReference>
<evidence type="ECO:0000259" key="3">
    <source>
        <dbReference type="PROSITE" id="PS50110"/>
    </source>
</evidence>
<protein>
    <submittedName>
        <fullName evidence="4">SpoIIE family protein phosphatase</fullName>
    </submittedName>
</protein>
<dbReference type="InterPro" id="IPR035965">
    <property type="entry name" value="PAS-like_dom_sf"/>
</dbReference>
<dbReference type="Pfam" id="PF00072">
    <property type="entry name" value="Response_reg"/>
    <property type="match status" value="1"/>
</dbReference>
<dbReference type="Pfam" id="PF07228">
    <property type="entry name" value="SpoIIE"/>
    <property type="match status" value="1"/>
</dbReference>
<dbReference type="InterPro" id="IPR001789">
    <property type="entry name" value="Sig_transdc_resp-reg_receiver"/>
</dbReference>
<dbReference type="CDD" id="cd17574">
    <property type="entry name" value="REC_OmpR"/>
    <property type="match status" value="1"/>
</dbReference>
<gene>
    <name evidence="4" type="ORF">NBH00_11650</name>
</gene>
<dbReference type="Pfam" id="PF13188">
    <property type="entry name" value="PAS_8"/>
    <property type="match status" value="1"/>
</dbReference>
<sequence>MSASSVPPEVLLADDDDVGRYVVATSLRRSGFSVREVADGDSAIATALAAPPDAIVLDVKMPGRDGFDVCAALKQHPRTAAVPILLLSATFLESEYQVRGLESGADAYLTQPVETPVLNATVRALLRTRLAERQVRLVAEEWQTTFDAISDAVCVLDPAGRIVRANQAFIALAPGLDESADSTLGAVLPELATILHAGSGGELRHRGRHHAVRRHEVHDPEASTEHVVLTLTDVTAERRVEHERAAAQQRDRAIARLLQRSLLPDGLPQPDGWQLAGRHLAFGIDSLVGGDWYEAIRIDEHALWLVMGDVAGHGVETAARANALRHSLRIYAREGYTPAGAMAKLNEILLEDELMGLATVALAGIDLASGDTDLVIAGHPPPIIVTAAGEAVTTGGARGPVLGVPDTTWPTQPLTLDPGDRLLLYTDGLVERRGEDINLGLARLATACETLPEELDDAAAHLLRTRPAGAELADDVAVLIAGRRRAPGGG</sequence>
<dbReference type="InterPro" id="IPR052016">
    <property type="entry name" value="Bact_Sigma-Reg"/>
</dbReference>
<evidence type="ECO:0000313" key="4">
    <source>
        <dbReference type="EMBL" id="UTI66836.1"/>
    </source>
</evidence>
<organism evidence="4 5">
    <name type="scientific">Paraconexibacter antarcticus</name>
    <dbReference type="NCBI Taxonomy" id="2949664"/>
    <lineage>
        <taxon>Bacteria</taxon>
        <taxon>Bacillati</taxon>
        <taxon>Actinomycetota</taxon>
        <taxon>Thermoleophilia</taxon>
        <taxon>Solirubrobacterales</taxon>
        <taxon>Paraconexibacteraceae</taxon>
        <taxon>Paraconexibacter</taxon>
    </lineage>
</organism>
<dbReference type="Proteomes" id="UP001056035">
    <property type="component" value="Chromosome"/>
</dbReference>